<dbReference type="AlphaFoldDB" id="A0A022PKK9"/>
<evidence type="ECO:0000313" key="2">
    <source>
        <dbReference type="Proteomes" id="UP000023464"/>
    </source>
</evidence>
<gene>
    <name evidence="1" type="ORF">BA1DRAFT_01370</name>
</gene>
<dbReference type="PATRIC" id="fig|1393736.3.peg.1386"/>
<dbReference type="EMBL" id="JFGV01000015">
    <property type="protein sequence ID" value="EYU16034.1"/>
    <property type="molecule type" value="Genomic_DNA"/>
</dbReference>
<dbReference type="RefSeq" id="WP_036777304.1">
    <property type="nucleotide sequence ID" value="NZ_CAWLTM010000100.1"/>
</dbReference>
<name>A0A022PKK9_9GAMM</name>
<protein>
    <submittedName>
        <fullName evidence="1">YejG-like protein</fullName>
    </submittedName>
</protein>
<keyword evidence="2" id="KW-1185">Reference proteome</keyword>
<dbReference type="InterPro" id="IPR020489">
    <property type="entry name" value="Uncharacterised_YejG"/>
</dbReference>
<accession>A0A022PKK9</accession>
<dbReference type="Pfam" id="PF13989">
    <property type="entry name" value="YejG"/>
    <property type="match status" value="1"/>
</dbReference>
<evidence type="ECO:0000313" key="1">
    <source>
        <dbReference type="EMBL" id="EYU16034.1"/>
    </source>
</evidence>
<dbReference type="Proteomes" id="UP000023464">
    <property type="component" value="Unassembled WGS sequence"/>
</dbReference>
<proteinExistence type="predicted"/>
<sequence length="114" mass="12559">MNNIQLSVVHRLPQSYRWSPGFVGIKVEPLPVDEVNAESSLMGLKLLSHEDGAAWNVMQKLQQSLADMQIGSTVIELEGQPCLFINSEDESAVMCRLKTLGAAIAEKITALYPF</sequence>
<organism evidence="1 2">
    <name type="scientific">Photorhabdus aegyptia</name>
    <dbReference type="NCBI Taxonomy" id="2805098"/>
    <lineage>
        <taxon>Bacteria</taxon>
        <taxon>Pseudomonadati</taxon>
        <taxon>Pseudomonadota</taxon>
        <taxon>Gammaproteobacteria</taxon>
        <taxon>Enterobacterales</taxon>
        <taxon>Morganellaceae</taxon>
        <taxon>Photorhabdus</taxon>
    </lineage>
</organism>
<reference evidence="1 2" key="1">
    <citation type="submission" date="2014-03" db="EMBL/GenBank/DDBJ databases">
        <title>Draft Genome of Photorhabdus luminescens BA1, an Egyptian Isolate.</title>
        <authorList>
            <person name="Ghazal S."/>
            <person name="Hurst S.G.IV."/>
            <person name="Morris K."/>
            <person name="Thomas K."/>
            <person name="Tisa L.S."/>
        </authorList>
    </citation>
    <scope>NUCLEOTIDE SEQUENCE [LARGE SCALE GENOMIC DNA]</scope>
    <source>
        <strain evidence="1 2">BA1</strain>
    </source>
</reference>
<dbReference type="NCBIfam" id="NF008811">
    <property type="entry name" value="PRK11835.1"/>
    <property type="match status" value="1"/>
</dbReference>
<comment type="caution">
    <text evidence="1">The sequence shown here is derived from an EMBL/GenBank/DDBJ whole genome shotgun (WGS) entry which is preliminary data.</text>
</comment>